<accession>Z9JVF2</accession>
<dbReference type="Pfam" id="PF12146">
    <property type="entry name" value="Hydrolase_4"/>
    <property type="match status" value="1"/>
</dbReference>
<evidence type="ECO:0000313" key="2">
    <source>
        <dbReference type="EMBL" id="EWS82164.1"/>
    </source>
</evidence>
<protein>
    <submittedName>
        <fullName evidence="2">Hydrolase</fullName>
    </submittedName>
</protein>
<evidence type="ECO:0000259" key="1">
    <source>
        <dbReference type="Pfam" id="PF12146"/>
    </source>
</evidence>
<name>Z9JVF2_9MICO</name>
<keyword evidence="2" id="KW-0378">Hydrolase</keyword>
<dbReference type="HOGENOM" id="CLU_026209_1_0_11"/>
<dbReference type="PANTHER" id="PTHR11614">
    <property type="entry name" value="PHOSPHOLIPASE-RELATED"/>
    <property type="match status" value="1"/>
</dbReference>
<reference evidence="2 3" key="1">
    <citation type="submission" date="2014-02" db="EMBL/GenBank/DDBJ databases">
        <title>Genome sequence of Brachybacterium phenoliresistens strain W13A50.</title>
        <authorList>
            <person name="Wang X."/>
        </authorList>
    </citation>
    <scope>NUCLEOTIDE SEQUENCE [LARGE SCALE GENOMIC DNA]</scope>
    <source>
        <strain evidence="2 3">W13A50</strain>
    </source>
</reference>
<organism evidence="2 3">
    <name type="scientific">Brachybacterium phenoliresistens</name>
    <dbReference type="NCBI Taxonomy" id="396014"/>
    <lineage>
        <taxon>Bacteria</taxon>
        <taxon>Bacillati</taxon>
        <taxon>Actinomycetota</taxon>
        <taxon>Actinomycetes</taxon>
        <taxon>Micrococcales</taxon>
        <taxon>Dermabacteraceae</taxon>
        <taxon>Brachybacterium</taxon>
    </lineage>
</organism>
<dbReference type="GO" id="GO:0016787">
    <property type="term" value="F:hydrolase activity"/>
    <property type="evidence" value="ECO:0007669"/>
    <property type="project" value="UniProtKB-KW"/>
</dbReference>
<dbReference type="InterPro" id="IPR029058">
    <property type="entry name" value="AB_hydrolase_fold"/>
</dbReference>
<dbReference type="OrthoDB" id="9806902at2"/>
<dbReference type="InterPro" id="IPR022742">
    <property type="entry name" value="Hydrolase_4"/>
</dbReference>
<dbReference type="SUPFAM" id="SSF53474">
    <property type="entry name" value="alpha/beta-Hydrolases"/>
    <property type="match status" value="1"/>
</dbReference>
<feature type="domain" description="Serine aminopeptidase S33" evidence="1">
    <location>
        <begin position="27"/>
        <end position="292"/>
    </location>
</feature>
<dbReference type="EMBL" id="JDYK01000003">
    <property type="protein sequence ID" value="EWS82164.1"/>
    <property type="molecule type" value="Genomic_DNA"/>
</dbReference>
<dbReference type="PATRIC" id="fig|396014.3.peg.722"/>
<dbReference type="RefSeq" id="WP_038370715.1">
    <property type="nucleotide sequence ID" value="NZ_KK069989.1"/>
</dbReference>
<dbReference type="InterPro" id="IPR051044">
    <property type="entry name" value="MAG_DAG_Lipase"/>
</dbReference>
<comment type="caution">
    <text evidence="2">The sequence shown here is derived from an EMBL/GenBank/DDBJ whole genome shotgun (WGS) entry which is preliminary data.</text>
</comment>
<dbReference type="eggNOG" id="COG2267">
    <property type="taxonomic scope" value="Bacteria"/>
</dbReference>
<dbReference type="STRING" id="396014.BF93_11055"/>
<keyword evidence="3" id="KW-1185">Reference proteome</keyword>
<dbReference type="Proteomes" id="UP000023067">
    <property type="component" value="Unassembled WGS sequence"/>
</dbReference>
<evidence type="ECO:0000313" key="3">
    <source>
        <dbReference type="Proteomes" id="UP000023067"/>
    </source>
</evidence>
<dbReference type="Gene3D" id="3.40.50.1820">
    <property type="entry name" value="alpha/beta hydrolase"/>
    <property type="match status" value="1"/>
</dbReference>
<sequence length="310" mass="33295">MALIELDLPSSNGRDTISAWMYEPVVPARAVVHLVHGLGEHSRRYLRLIARLLDEGFVVVADDHAGHGRTAMTSGIWADAGEDADRVVVADEQTLRARAAERHPDLPYVVFGHSWGSMIARALAAESSEAIDGLVLGGIAAGMDGLEQRLDRAALAALPDPEAPAPEALVQQMFAGFTERYGPDAGPTDWVARSADVVRDHAADPLNNFGAPMSVRFLRGFVALYDAANGPGFYDGLPSDLPVLILAGSEDPVTGYGEGAYHVANRLIATGHADVRTRVWAGFRHEVHNEPEIRDEVAAEIIAFVERVIG</sequence>
<proteinExistence type="predicted"/>
<gene>
    <name evidence="2" type="ORF">BF93_11055</name>
</gene>
<dbReference type="AlphaFoldDB" id="Z9JVF2"/>